<protein>
    <submittedName>
        <fullName evidence="1">HAD family phosphatase</fullName>
    </submittedName>
</protein>
<dbReference type="Proteomes" id="UP000823935">
    <property type="component" value="Unassembled WGS sequence"/>
</dbReference>
<name>A0A9D1ETM6_9FIRM</name>
<dbReference type="PROSITE" id="PS01229">
    <property type="entry name" value="COF_2"/>
    <property type="match status" value="1"/>
</dbReference>
<dbReference type="InterPro" id="IPR036412">
    <property type="entry name" value="HAD-like_sf"/>
</dbReference>
<dbReference type="GO" id="GO:0000287">
    <property type="term" value="F:magnesium ion binding"/>
    <property type="evidence" value="ECO:0007669"/>
    <property type="project" value="TreeGrafter"/>
</dbReference>
<dbReference type="GO" id="GO:0016791">
    <property type="term" value="F:phosphatase activity"/>
    <property type="evidence" value="ECO:0007669"/>
    <property type="project" value="TreeGrafter"/>
</dbReference>
<dbReference type="GO" id="GO:0005829">
    <property type="term" value="C:cytosol"/>
    <property type="evidence" value="ECO:0007669"/>
    <property type="project" value="TreeGrafter"/>
</dbReference>
<dbReference type="PANTHER" id="PTHR10000">
    <property type="entry name" value="PHOSPHOSERINE PHOSPHATASE"/>
    <property type="match status" value="1"/>
</dbReference>
<evidence type="ECO:0000313" key="1">
    <source>
        <dbReference type="EMBL" id="HIS31723.1"/>
    </source>
</evidence>
<dbReference type="SUPFAM" id="SSF56784">
    <property type="entry name" value="HAD-like"/>
    <property type="match status" value="1"/>
</dbReference>
<accession>A0A9D1ETM6</accession>
<organism evidence="1 2">
    <name type="scientific">Candidatus Limivivens intestinipullorum</name>
    <dbReference type="NCBI Taxonomy" id="2840858"/>
    <lineage>
        <taxon>Bacteria</taxon>
        <taxon>Bacillati</taxon>
        <taxon>Bacillota</taxon>
        <taxon>Clostridia</taxon>
        <taxon>Lachnospirales</taxon>
        <taxon>Lachnospiraceae</taxon>
        <taxon>Lachnospiraceae incertae sedis</taxon>
        <taxon>Candidatus Limivivens</taxon>
    </lineage>
</organism>
<dbReference type="EMBL" id="DVIQ01000053">
    <property type="protein sequence ID" value="HIS31723.1"/>
    <property type="molecule type" value="Genomic_DNA"/>
</dbReference>
<reference evidence="1" key="1">
    <citation type="submission" date="2020-10" db="EMBL/GenBank/DDBJ databases">
        <authorList>
            <person name="Gilroy R."/>
        </authorList>
    </citation>
    <scope>NUCLEOTIDE SEQUENCE</scope>
    <source>
        <strain evidence="1">CHK190-19873</strain>
    </source>
</reference>
<dbReference type="Pfam" id="PF08282">
    <property type="entry name" value="Hydrolase_3"/>
    <property type="match status" value="1"/>
</dbReference>
<dbReference type="NCBIfam" id="TIGR00099">
    <property type="entry name" value="Cof-subfamily"/>
    <property type="match status" value="1"/>
</dbReference>
<dbReference type="InterPro" id="IPR000150">
    <property type="entry name" value="Cof"/>
</dbReference>
<comment type="caution">
    <text evidence="1">The sequence shown here is derived from an EMBL/GenBank/DDBJ whole genome shotgun (WGS) entry which is preliminary data.</text>
</comment>
<dbReference type="InterPro" id="IPR023214">
    <property type="entry name" value="HAD_sf"/>
</dbReference>
<dbReference type="AlphaFoldDB" id="A0A9D1ETM6"/>
<sequence length="266" mass="30289">MQSNKKMIFFDIDGTLVTEGTHIIPESTKKAIRLARENGHLTFINTGRTHFNIDNKVRNLGFDGYVCGCGTYIYYHDKLLFSSTIPHAECLRLIQLMRDCELTGFFEENSHIFLDELSPYSGKEITDARAMFGARGIDCLPFDLDESFTFDKLLVFFHTRSNKKAFLEGIKENYTFIDRGRQTAEIIQKSCSKATGIQFFMDYLGIPLENCYAIGDSTNDLSMLQFVPNSIAMGNSMKEILPYCAYQTTDILDDGIYRALEHFGIV</sequence>
<dbReference type="PANTHER" id="PTHR10000:SF25">
    <property type="entry name" value="PHOSPHATASE YKRA-RELATED"/>
    <property type="match status" value="1"/>
</dbReference>
<proteinExistence type="predicted"/>
<gene>
    <name evidence="1" type="ORF">IAB44_09300</name>
</gene>
<dbReference type="SFLD" id="SFLDG01140">
    <property type="entry name" value="C2.B:_Phosphomannomutase_and_P"/>
    <property type="match status" value="1"/>
</dbReference>
<dbReference type="Gene3D" id="3.30.1240.10">
    <property type="match status" value="1"/>
</dbReference>
<evidence type="ECO:0000313" key="2">
    <source>
        <dbReference type="Proteomes" id="UP000823935"/>
    </source>
</evidence>
<reference evidence="1" key="2">
    <citation type="journal article" date="2021" name="PeerJ">
        <title>Extensive microbial diversity within the chicken gut microbiome revealed by metagenomics and culture.</title>
        <authorList>
            <person name="Gilroy R."/>
            <person name="Ravi A."/>
            <person name="Getino M."/>
            <person name="Pursley I."/>
            <person name="Horton D.L."/>
            <person name="Alikhan N.F."/>
            <person name="Baker D."/>
            <person name="Gharbi K."/>
            <person name="Hall N."/>
            <person name="Watson M."/>
            <person name="Adriaenssens E.M."/>
            <person name="Foster-Nyarko E."/>
            <person name="Jarju S."/>
            <person name="Secka A."/>
            <person name="Antonio M."/>
            <person name="Oren A."/>
            <person name="Chaudhuri R.R."/>
            <person name="La Ragione R."/>
            <person name="Hildebrand F."/>
            <person name="Pallen M.J."/>
        </authorList>
    </citation>
    <scope>NUCLEOTIDE SEQUENCE</scope>
    <source>
        <strain evidence="1">CHK190-19873</strain>
    </source>
</reference>
<dbReference type="SFLD" id="SFLDS00003">
    <property type="entry name" value="Haloacid_Dehalogenase"/>
    <property type="match status" value="1"/>
</dbReference>
<dbReference type="Gene3D" id="3.40.50.1000">
    <property type="entry name" value="HAD superfamily/HAD-like"/>
    <property type="match status" value="1"/>
</dbReference>